<evidence type="ECO:0000256" key="1">
    <source>
        <dbReference type="SAM" id="MobiDB-lite"/>
    </source>
</evidence>
<sequence length="347" mass="36622">MDPCPFVRVLVGNLALRMPVAPLAAGASAGVHPSTSPCHCKIRLGKMPAQLVPTPLVPFDGGEQAPASGALAAAFHLSKADLEWFNGKPSGRLLGKATILLDLMGAEAKPAVLHSSWISIGKRGGKGSPAAAELSLTVQAEPDPRFVFEFDGEPECSPQVLQVRGSMKQPMFTCKFGCRSNSDLRRPGMQPEREGASGKERKGWSVTVHDLSGSPVAMASMVTPFVPSPGTDRVSRSNPSAWLILRLVGDGAWEPWARLECWRERGDAGASDSLGYRFDLFLPGVDHAVPLADSSIPSSKGGKFAIDLTAAQPLSCSGTPGCSPWGSGDFSNWPLGNYRGFVMSAAV</sequence>
<reference evidence="2" key="2">
    <citation type="submission" date="2015-07" db="EMBL/GenBank/DDBJ databases">
        <authorList>
            <person name="Noorani M."/>
        </authorList>
    </citation>
    <scope>NUCLEOTIDE SEQUENCE</scope>
    <source>
        <strain evidence="2">Yugu1</strain>
    </source>
</reference>
<dbReference type="PANTHER" id="PTHR31317:SF6">
    <property type="entry name" value="EXPRESSED PROTEIN"/>
    <property type="match status" value="1"/>
</dbReference>
<dbReference type="AlphaFoldDB" id="A0A368SLF8"/>
<dbReference type="EMBL" id="CM003536">
    <property type="protein sequence ID" value="RCV43266.1"/>
    <property type="molecule type" value="Genomic_DNA"/>
</dbReference>
<dbReference type="OrthoDB" id="748166at2759"/>
<dbReference type="InterPro" id="IPR010410">
    <property type="entry name" value="DUF1005"/>
</dbReference>
<dbReference type="Pfam" id="PF06219">
    <property type="entry name" value="DUF1005"/>
    <property type="match status" value="1"/>
</dbReference>
<gene>
    <name evidence="2" type="ORF">SETIT_9G281000v2</name>
</gene>
<dbReference type="STRING" id="4555.A0A368SLF8"/>
<organism evidence="2">
    <name type="scientific">Setaria italica</name>
    <name type="common">Foxtail millet</name>
    <name type="synonym">Panicum italicum</name>
    <dbReference type="NCBI Taxonomy" id="4555"/>
    <lineage>
        <taxon>Eukaryota</taxon>
        <taxon>Viridiplantae</taxon>
        <taxon>Streptophyta</taxon>
        <taxon>Embryophyta</taxon>
        <taxon>Tracheophyta</taxon>
        <taxon>Spermatophyta</taxon>
        <taxon>Magnoliopsida</taxon>
        <taxon>Liliopsida</taxon>
        <taxon>Poales</taxon>
        <taxon>Poaceae</taxon>
        <taxon>PACMAD clade</taxon>
        <taxon>Panicoideae</taxon>
        <taxon>Panicodae</taxon>
        <taxon>Paniceae</taxon>
        <taxon>Cenchrinae</taxon>
        <taxon>Setaria</taxon>
    </lineage>
</organism>
<accession>A0A368SLF8</accession>
<proteinExistence type="predicted"/>
<name>A0A368SLF8_SETIT</name>
<feature type="region of interest" description="Disordered" evidence="1">
    <location>
        <begin position="183"/>
        <end position="203"/>
    </location>
</feature>
<evidence type="ECO:0000313" key="2">
    <source>
        <dbReference type="EMBL" id="RCV43266.1"/>
    </source>
</evidence>
<protein>
    <submittedName>
        <fullName evidence="2">Uncharacterized protein</fullName>
    </submittedName>
</protein>
<dbReference type="PANTHER" id="PTHR31317">
    <property type="entry name" value="OS08G0163500 PROTEIN"/>
    <property type="match status" value="1"/>
</dbReference>
<reference evidence="2" key="1">
    <citation type="journal article" date="2012" name="Nat. Biotechnol.">
        <title>Reference genome sequence of the model plant Setaria.</title>
        <authorList>
            <person name="Bennetzen J.L."/>
            <person name="Schmutz J."/>
            <person name="Wang H."/>
            <person name="Percifield R."/>
            <person name="Hawkins J."/>
            <person name="Pontaroli A.C."/>
            <person name="Estep M."/>
            <person name="Feng L."/>
            <person name="Vaughn J.N."/>
            <person name="Grimwood J."/>
            <person name="Jenkins J."/>
            <person name="Barry K."/>
            <person name="Lindquist E."/>
            <person name="Hellsten U."/>
            <person name="Deshpande S."/>
            <person name="Wang X."/>
            <person name="Wu X."/>
            <person name="Mitros T."/>
            <person name="Triplett J."/>
            <person name="Yang X."/>
            <person name="Ye C.Y."/>
            <person name="Mauro-Herrera M."/>
            <person name="Wang L."/>
            <person name="Li P."/>
            <person name="Sharma M."/>
            <person name="Sharma R."/>
            <person name="Ronald P.C."/>
            <person name="Panaud O."/>
            <person name="Kellogg E.A."/>
            <person name="Brutnell T.P."/>
            <person name="Doust A.N."/>
            <person name="Tuskan G.A."/>
            <person name="Rokhsar D."/>
            <person name="Devos K.M."/>
        </authorList>
    </citation>
    <scope>NUCLEOTIDE SEQUENCE [LARGE SCALE GENOMIC DNA]</scope>
    <source>
        <strain evidence="2">Yugu1</strain>
    </source>
</reference>